<keyword evidence="4" id="KW-0963">Cytoplasm</keyword>
<evidence type="ECO:0000256" key="3">
    <source>
        <dbReference type="ARBA" id="ARBA00011034"/>
    </source>
</evidence>
<evidence type="ECO:0000313" key="12">
    <source>
        <dbReference type="Proteomes" id="UP000694925"/>
    </source>
</evidence>
<reference evidence="13" key="1">
    <citation type="submission" date="2025-08" db="UniProtKB">
        <authorList>
            <consortium name="RefSeq"/>
        </authorList>
    </citation>
    <scope>IDENTIFICATION</scope>
    <source>
        <tissue evidence="13">Whole body</tissue>
    </source>
</reference>
<evidence type="ECO:0000256" key="10">
    <source>
        <dbReference type="SAM" id="MobiDB-lite"/>
    </source>
</evidence>
<evidence type="ECO:0000256" key="1">
    <source>
        <dbReference type="ARBA" id="ARBA00004389"/>
    </source>
</evidence>
<comment type="subcellular location">
    <subcellularLocation>
        <location evidence="2">Cytoplasm</location>
    </subcellularLocation>
    <subcellularLocation>
        <location evidence="1">Endoplasmic reticulum membrane</location>
        <topology evidence="1">Single-pass membrane protein</topology>
    </subcellularLocation>
</comment>
<dbReference type="InterPro" id="IPR009703">
    <property type="entry name" value="Selenoprotein_S"/>
</dbReference>
<dbReference type="KEGG" id="ccal:108627133"/>
<evidence type="ECO:0000256" key="2">
    <source>
        <dbReference type="ARBA" id="ARBA00004496"/>
    </source>
</evidence>
<dbReference type="GeneID" id="108627133"/>
<sequence length="166" mass="19154">MSYFPDFYLNAIWSGIASIGWYLVAVAIAFWYAFPYLRERYSAWVIKKDEQDYAAKYHKNPDLSFMKERLSAVEASRQKMQEQYEKCIFVQKEEAEKKRKAKETQRLHMDNNSLGNVLGRRDDSEACSSSGNKEKSLKKEYNPLMGDGSRGYRPPKRSCCGKGGCG</sequence>
<keyword evidence="6" id="KW-0256">Endoplasmic reticulum</keyword>
<evidence type="ECO:0000256" key="5">
    <source>
        <dbReference type="ARBA" id="ARBA00022692"/>
    </source>
</evidence>
<dbReference type="GO" id="GO:0036502">
    <property type="term" value="C:Derlin-1-VIMP complex"/>
    <property type="evidence" value="ECO:0007669"/>
    <property type="project" value="TreeGrafter"/>
</dbReference>
<keyword evidence="12" id="KW-1185">Reference proteome</keyword>
<evidence type="ECO:0000256" key="11">
    <source>
        <dbReference type="SAM" id="Phobius"/>
    </source>
</evidence>
<name>A0AAJ7J4C4_9HYME</name>
<keyword evidence="8 11" id="KW-1133">Transmembrane helix</keyword>
<keyword evidence="9 11" id="KW-0472">Membrane</keyword>
<dbReference type="PANTHER" id="PTHR28621">
    <property type="entry name" value="SELENOPROTEIN S"/>
    <property type="match status" value="1"/>
</dbReference>
<evidence type="ECO:0000256" key="6">
    <source>
        <dbReference type="ARBA" id="ARBA00022824"/>
    </source>
</evidence>
<feature type="compositionally biased region" description="Basic and acidic residues" evidence="10">
    <location>
        <begin position="99"/>
        <end position="109"/>
    </location>
</feature>
<organism evidence="12 13">
    <name type="scientific">Ceratina calcarata</name>
    <dbReference type="NCBI Taxonomy" id="156304"/>
    <lineage>
        <taxon>Eukaryota</taxon>
        <taxon>Metazoa</taxon>
        <taxon>Ecdysozoa</taxon>
        <taxon>Arthropoda</taxon>
        <taxon>Hexapoda</taxon>
        <taxon>Insecta</taxon>
        <taxon>Pterygota</taxon>
        <taxon>Neoptera</taxon>
        <taxon>Endopterygota</taxon>
        <taxon>Hymenoptera</taxon>
        <taxon>Apocrita</taxon>
        <taxon>Aculeata</taxon>
        <taxon>Apoidea</taxon>
        <taxon>Anthophila</taxon>
        <taxon>Apidae</taxon>
        <taxon>Ceratina</taxon>
        <taxon>Zadontomerus</taxon>
    </lineage>
</organism>
<dbReference type="Gene3D" id="6.10.250.2950">
    <property type="match status" value="1"/>
</dbReference>
<feature type="region of interest" description="Disordered" evidence="10">
    <location>
        <begin position="99"/>
        <end position="166"/>
    </location>
</feature>
<evidence type="ECO:0000256" key="9">
    <source>
        <dbReference type="ARBA" id="ARBA00023136"/>
    </source>
</evidence>
<keyword evidence="7" id="KW-0712">Selenocysteine</keyword>
<dbReference type="GO" id="GO:0036513">
    <property type="term" value="C:Derlin-1 retrotranslocation complex"/>
    <property type="evidence" value="ECO:0007669"/>
    <property type="project" value="TreeGrafter"/>
</dbReference>
<keyword evidence="5 11" id="KW-0812">Transmembrane</keyword>
<dbReference type="PANTHER" id="PTHR28621:SF1">
    <property type="entry name" value="SELENOPROTEIN S"/>
    <property type="match status" value="1"/>
</dbReference>
<dbReference type="Proteomes" id="UP000694925">
    <property type="component" value="Unplaced"/>
</dbReference>
<feature type="transmembrane region" description="Helical" evidence="11">
    <location>
        <begin position="12"/>
        <end position="34"/>
    </location>
</feature>
<dbReference type="GO" id="GO:0030968">
    <property type="term" value="P:endoplasmic reticulum unfolded protein response"/>
    <property type="evidence" value="ECO:0007669"/>
    <property type="project" value="TreeGrafter"/>
</dbReference>
<protein>
    <submittedName>
        <fullName evidence="13">Selenoprotein S-like</fullName>
    </submittedName>
</protein>
<dbReference type="RefSeq" id="XP_017883703.1">
    <property type="nucleotide sequence ID" value="XM_018028214.2"/>
</dbReference>
<feature type="compositionally biased region" description="Basic and acidic residues" evidence="10">
    <location>
        <begin position="132"/>
        <end position="141"/>
    </location>
</feature>
<dbReference type="AlphaFoldDB" id="A0AAJ7J4C4"/>
<evidence type="ECO:0000256" key="7">
    <source>
        <dbReference type="ARBA" id="ARBA00022933"/>
    </source>
</evidence>
<accession>A0AAJ7J4C4</accession>
<comment type="similarity">
    <text evidence="3">Belongs to the selenoprotein S family.</text>
</comment>
<dbReference type="GO" id="GO:0030970">
    <property type="term" value="P:retrograde protein transport, ER to cytosol"/>
    <property type="evidence" value="ECO:0007669"/>
    <property type="project" value="TreeGrafter"/>
</dbReference>
<gene>
    <name evidence="13" type="primary">LOC108627133</name>
</gene>
<evidence type="ECO:0000256" key="4">
    <source>
        <dbReference type="ARBA" id="ARBA00022490"/>
    </source>
</evidence>
<dbReference type="Pfam" id="PF06936">
    <property type="entry name" value="Selenoprotein_S"/>
    <property type="match status" value="1"/>
</dbReference>
<evidence type="ECO:0000313" key="13">
    <source>
        <dbReference type="RefSeq" id="XP_017883703.1"/>
    </source>
</evidence>
<evidence type="ECO:0000256" key="8">
    <source>
        <dbReference type="ARBA" id="ARBA00022989"/>
    </source>
</evidence>
<proteinExistence type="inferred from homology"/>